<proteinExistence type="inferred from homology"/>
<dbReference type="EMBL" id="AKGD01000002">
    <property type="protein sequence ID" value="EIT69458.1"/>
    <property type="molecule type" value="Genomic_DNA"/>
</dbReference>
<dbReference type="Gene3D" id="3.30.160.390">
    <property type="entry name" value="Integrase, DNA-binding domain"/>
    <property type="match status" value="1"/>
</dbReference>
<dbReference type="RefSeq" id="WP_007185981.1">
    <property type="nucleotide sequence ID" value="NZ_AKGD01000002.1"/>
</dbReference>
<dbReference type="SUPFAM" id="SSF56349">
    <property type="entry name" value="DNA breaking-rejoining enzymes"/>
    <property type="match status" value="1"/>
</dbReference>
<dbReference type="InterPro" id="IPR013762">
    <property type="entry name" value="Integrase-like_cat_sf"/>
</dbReference>
<organism evidence="8 9">
    <name type="scientific">Hydrocarboniphaga effusa AP103</name>
    <dbReference type="NCBI Taxonomy" id="1172194"/>
    <lineage>
        <taxon>Bacteria</taxon>
        <taxon>Pseudomonadati</taxon>
        <taxon>Pseudomonadota</taxon>
        <taxon>Gammaproteobacteria</taxon>
        <taxon>Nevskiales</taxon>
        <taxon>Nevskiaceae</taxon>
        <taxon>Hydrocarboniphaga</taxon>
    </lineage>
</organism>
<dbReference type="InterPro" id="IPR053876">
    <property type="entry name" value="Phage_int_M"/>
</dbReference>
<protein>
    <submittedName>
        <fullName evidence="8">Integrase family protein</fullName>
    </submittedName>
</protein>
<gene>
    <name evidence="8" type="ORF">WQQ_30400</name>
</gene>
<dbReference type="AlphaFoldDB" id="I8T6X9"/>
<dbReference type="InterPro" id="IPR025166">
    <property type="entry name" value="Integrase_DNA_bind_dom"/>
</dbReference>
<dbReference type="InterPro" id="IPR002104">
    <property type="entry name" value="Integrase_catalytic"/>
</dbReference>
<comment type="similarity">
    <text evidence="1">Belongs to the 'phage' integrase family.</text>
</comment>
<evidence type="ECO:0000256" key="3">
    <source>
        <dbReference type="ARBA" id="ARBA00023125"/>
    </source>
</evidence>
<dbReference type="CDD" id="cd00801">
    <property type="entry name" value="INT_P4_C"/>
    <property type="match status" value="1"/>
</dbReference>
<dbReference type="InterPro" id="IPR011010">
    <property type="entry name" value="DNA_brk_join_enz"/>
</dbReference>
<evidence type="ECO:0000256" key="4">
    <source>
        <dbReference type="ARBA" id="ARBA00023172"/>
    </source>
</evidence>
<dbReference type="GO" id="GO:0015074">
    <property type="term" value="P:DNA integration"/>
    <property type="evidence" value="ECO:0007669"/>
    <property type="project" value="UniProtKB-KW"/>
</dbReference>
<dbReference type="PANTHER" id="PTHR30629:SF2">
    <property type="entry name" value="PROPHAGE INTEGRASE INTS-RELATED"/>
    <property type="match status" value="1"/>
</dbReference>
<dbReference type="GO" id="GO:0006310">
    <property type="term" value="P:DNA recombination"/>
    <property type="evidence" value="ECO:0007669"/>
    <property type="project" value="UniProtKB-KW"/>
</dbReference>
<reference evidence="8 9" key="1">
    <citation type="journal article" date="2012" name="J. Bacteriol.">
        <title>Genome Sequence of n-Alkane-Degrading Hydrocarboniphaga effusa Strain AP103T (ATCC BAA-332T).</title>
        <authorList>
            <person name="Chang H.K."/>
            <person name="Zylstra G.J."/>
            <person name="Chae J.C."/>
        </authorList>
    </citation>
    <scope>NUCLEOTIDE SEQUENCE [LARGE SCALE GENOMIC DNA]</scope>
    <source>
        <strain evidence="8 9">AP103</strain>
    </source>
</reference>
<dbReference type="OrthoDB" id="9795573at2"/>
<evidence type="ECO:0000259" key="6">
    <source>
        <dbReference type="PROSITE" id="PS51898"/>
    </source>
</evidence>
<dbReference type="InterPro" id="IPR050808">
    <property type="entry name" value="Phage_Integrase"/>
</dbReference>
<dbReference type="PROSITE" id="PS51898">
    <property type="entry name" value="TYR_RECOMBINASE"/>
    <property type="match status" value="1"/>
</dbReference>
<name>I8T6X9_9GAMM</name>
<dbReference type="InterPro" id="IPR038488">
    <property type="entry name" value="Integrase_DNA-bd_sf"/>
</dbReference>
<keyword evidence="3 5" id="KW-0238">DNA-binding</keyword>
<dbReference type="InterPro" id="IPR010998">
    <property type="entry name" value="Integrase_recombinase_N"/>
</dbReference>
<dbReference type="PANTHER" id="PTHR30629">
    <property type="entry name" value="PROPHAGE INTEGRASE"/>
    <property type="match status" value="1"/>
</dbReference>
<evidence type="ECO:0000256" key="5">
    <source>
        <dbReference type="PROSITE-ProRule" id="PRU01248"/>
    </source>
</evidence>
<keyword evidence="9" id="KW-1185">Reference proteome</keyword>
<comment type="caution">
    <text evidence="8">The sequence shown here is derived from an EMBL/GenBank/DDBJ whole genome shotgun (WGS) entry which is preliminary data.</text>
</comment>
<dbReference type="Proteomes" id="UP000003704">
    <property type="component" value="Unassembled WGS sequence"/>
</dbReference>
<feature type="domain" description="Tyr recombinase" evidence="6">
    <location>
        <begin position="203"/>
        <end position="386"/>
    </location>
</feature>
<sequence>MSLTEIAVRNAKPAEKAQRLFDGGGMYLEVAPAGGKWWRLKYRIGGKEKRISLGVYPDISLKAARERREQARKLIAQGVDPSTNRQAGKAAQADRSANSFELIAREWFAKHKPNWVGSHSDKILARLERDLFPWLGKRPIAEINAPELLAVLRRIESRGALDTAHRAKQDCGAIFRYAVATGRAMRDPSGDLKGALPPAKGGHFATITDPKAIGELLRALKGYTGSFVTSCALQLAPLVFVRPGELRHAEWSEIDLAAAEWRIPASKMKMGAPHIVPLSKQAVAILQELKPQTERGPYLFPSERTRARPMSENTVNAALRRLGYSTDQMTGHGFRAMASTLLNEQGWNKDAIERQLAHAERNRVRASYNYAEHLPERRKMMQAWADHLDSLAAKTL</sequence>
<dbReference type="Pfam" id="PF13356">
    <property type="entry name" value="Arm-DNA-bind_3"/>
    <property type="match status" value="1"/>
</dbReference>
<dbReference type="GO" id="GO:0003677">
    <property type="term" value="F:DNA binding"/>
    <property type="evidence" value="ECO:0007669"/>
    <property type="project" value="UniProtKB-UniRule"/>
</dbReference>
<dbReference type="PROSITE" id="PS51900">
    <property type="entry name" value="CB"/>
    <property type="match status" value="1"/>
</dbReference>
<dbReference type="Gene3D" id="1.10.443.10">
    <property type="entry name" value="Intergrase catalytic core"/>
    <property type="match status" value="1"/>
</dbReference>
<dbReference type="Pfam" id="PF00589">
    <property type="entry name" value="Phage_integrase"/>
    <property type="match status" value="1"/>
</dbReference>
<evidence type="ECO:0000259" key="7">
    <source>
        <dbReference type="PROSITE" id="PS51900"/>
    </source>
</evidence>
<dbReference type="Gene3D" id="1.10.150.130">
    <property type="match status" value="1"/>
</dbReference>
<dbReference type="Pfam" id="PF22022">
    <property type="entry name" value="Phage_int_M"/>
    <property type="match status" value="1"/>
</dbReference>
<evidence type="ECO:0000256" key="2">
    <source>
        <dbReference type="ARBA" id="ARBA00022908"/>
    </source>
</evidence>
<dbReference type="PATRIC" id="fig|1172194.4.peg.2948"/>
<evidence type="ECO:0000313" key="8">
    <source>
        <dbReference type="EMBL" id="EIT69458.1"/>
    </source>
</evidence>
<accession>I8T6X9</accession>
<dbReference type="STRING" id="1172194.WQQ_30400"/>
<feature type="domain" description="Core-binding (CB)" evidence="7">
    <location>
        <begin position="98"/>
        <end position="179"/>
    </location>
</feature>
<keyword evidence="2" id="KW-0229">DNA integration</keyword>
<evidence type="ECO:0000256" key="1">
    <source>
        <dbReference type="ARBA" id="ARBA00008857"/>
    </source>
</evidence>
<dbReference type="InterPro" id="IPR044068">
    <property type="entry name" value="CB"/>
</dbReference>
<keyword evidence="4" id="KW-0233">DNA recombination</keyword>
<evidence type="ECO:0000313" key="9">
    <source>
        <dbReference type="Proteomes" id="UP000003704"/>
    </source>
</evidence>